<sequence length="197" mass="22113">MHSLSTSFVLGYHGCDATTGEKLLNNEPFKQSENDYDWLGPGIYFWEANPRRALDWAHDLGKRKARRGSGTFKPFVVGAVINLGFCLDLITSNGIQAVEQAHKGLVATALSTHFTLPVNEGGDDLLLRRLDCAVIQYLHAARKKQNEPEFDTVRGVFTEAKPLYENSGFRRKTHIQICVISPNMIKGVFRVPPQHFE</sequence>
<dbReference type="eggNOG" id="ENOG5031FT7">
    <property type="taxonomic scope" value="Bacteria"/>
</dbReference>
<proteinExistence type="predicted"/>
<dbReference type="AlphaFoldDB" id="E8UXY5"/>
<keyword evidence="2" id="KW-1185">Reference proteome</keyword>
<dbReference type="EMBL" id="CP002467">
    <property type="protein sequence ID" value="ADV84219.1"/>
    <property type="molecule type" value="Genomic_DNA"/>
</dbReference>
<accession>E8UXY5</accession>
<dbReference type="STRING" id="401053.AciPR4_3465"/>
<name>E8UXY5_TERSS</name>
<protein>
    <recommendedName>
        <fullName evidence="3">DUF3990 domain-containing protein</fullName>
    </recommendedName>
</protein>
<dbReference type="SUPFAM" id="SSF56399">
    <property type="entry name" value="ADP-ribosylation"/>
    <property type="match status" value="1"/>
</dbReference>
<dbReference type="HOGENOM" id="CLU_1324811_0_0_0"/>
<dbReference type="Proteomes" id="UP000006844">
    <property type="component" value="Chromosome"/>
</dbReference>
<evidence type="ECO:0008006" key="3">
    <source>
        <dbReference type="Google" id="ProtNLM"/>
    </source>
</evidence>
<evidence type="ECO:0000313" key="1">
    <source>
        <dbReference type="EMBL" id="ADV84219.1"/>
    </source>
</evidence>
<gene>
    <name evidence="1" type="ordered locus">AciPR4_3465</name>
</gene>
<evidence type="ECO:0000313" key="2">
    <source>
        <dbReference type="Proteomes" id="UP000006844"/>
    </source>
</evidence>
<organism evidence="1 2">
    <name type="scientific">Terriglobus saanensis (strain ATCC BAA-1853 / DSM 23119 / SP1PR4)</name>
    <dbReference type="NCBI Taxonomy" id="401053"/>
    <lineage>
        <taxon>Bacteria</taxon>
        <taxon>Pseudomonadati</taxon>
        <taxon>Acidobacteriota</taxon>
        <taxon>Terriglobia</taxon>
        <taxon>Terriglobales</taxon>
        <taxon>Acidobacteriaceae</taxon>
        <taxon>Terriglobus</taxon>
    </lineage>
</organism>
<reference evidence="1 2" key="1">
    <citation type="journal article" date="2012" name="Stand. Genomic Sci.">
        <title>Complete genome sequence of Terriglobus saanensis type strain SP1PR4(T), an Acidobacteria from tundra soil.</title>
        <authorList>
            <person name="Rawat S.R."/>
            <person name="Mannisto M.K."/>
            <person name="Starovoytov V."/>
            <person name="Goodwin L."/>
            <person name="Nolan M."/>
            <person name="Hauser L."/>
            <person name="Land M."/>
            <person name="Davenport K.W."/>
            <person name="Woyke T."/>
            <person name="Haggblom M.M."/>
        </authorList>
    </citation>
    <scope>NUCLEOTIDE SEQUENCE</scope>
    <source>
        <strain evidence="2">ATCC BAA-1853 / DSM 23119 / SP1PR4</strain>
    </source>
</reference>
<dbReference type="KEGG" id="tsa:AciPR4_3465"/>
<dbReference type="OrthoDB" id="274805at2"/>